<feature type="compositionally biased region" description="Low complexity" evidence="9">
    <location>
        <begin position="236"/>
        <end position="246"/>
    </location>
</feature>
<dbReference type="InterPro" id="IPR039537">
    <property type="entry name" value="Retrotran_Ty1/copia-like"/>
</dbReference>
<dbReference type="InterPro" id="IPR054722">
    <property type="entry name" value="PolX-like_BBD"/>
</dbReference>
<keyword evidence="1" id="KW-0815">Transposition</keyword>
<dbReference type="Pfam" id="PF07727">
    <property type="entry name" value="RVT_2"/>
    <property type="match status" value="1"/>
</dbReference>
<evidence type="ECO:0000256" key="4">
    <source>
        <dbReference type="ARBA" id="ARBA00022750"/>
    </source>
</evidence>
<dbReference type="PANTHER" id="PTHR42648:SF28">
    <property type="entry name" value="TRANSPOSON-ENCODED PROTEIN WITH RIBONUCLEASE H-LIKE AND RETROVIRUS ZINC FINGER-LIKE DOMAINS"/>
    <property type="match status" value="1"/>
</dbReference>
<evidence type="ECO:0000313" key="12">
    <source>
        <dbReference type="Proteomes" id="UP000235392"/>
    </source>
</evidence>
<keyword evidence="4" id="KW-0064">Aspartyl protease</keyword>
<dbReference type="InterPro" id="IPR013103">
    <property type="entry name" value="RVT_2"/>
</dbReference>
<dbReference type="SUPFAM" id="SSF53098">
    <property type="entry name" value="Ribonuclease H-like"/>
    <property type="match status" value="1"/>
</dbReference>
<evidence type="ECO:0000256" key="2">
    <source>
        <dbReference type="ARBA" id="ARBA00022670"/>
    </source>
</evidence>
<sequence length="1319" mass="146824">MLSYCMEKNLDGFLTANKAATATTDALKEAWTDKKTSTAGIIGRHLSEDNTSRFITDKNRREPHIIWEALRKHFESSSSQNQAKVYQKFLKVGYHLNLRDFLTQVKNSISNMQAVGLKIKVPAETEPDVNETLLAEHIVSLLPSSFNHTKEIIFTKRPLTLKKIRDHLEAKSLDSEETTSVKIESANKAQTPSNYCTNGKHNPSARHKKERCYELYPHIKLEDKAKKKEKEKSKSVAKAASTKATSPEPESDNDNASVISHPTAYYAVGRALHTHRPETGPILLDSGCSNHMFADKLVFLSYKPMKSLVEIADGQTVPIVGSGYVQIKNFSGGIHAFKAVHVPSLSHPLISFGRLWLKGCSIVRVSTDKFSILDPTSTITLFNGIVKGKVFSIRGTILRAQGQSPISLSFKASQANAEELHRRAGHPNGEALKSKLPEATSVLNFIYMDLSGKITPMSTGGGQYYLKITNAFSSYKHVFILSRKSQAFEKFKSYCKEVQNFHSSRIKNVVTDGGGEFCSAEFEKFYKDEGIIHHITAPYTPQQNSIAERGNRTTSEKARVLLKQVNLPSKMWGEAVITAVFYENITPMKRIKWESHYKIWHGASFDYSCLHTFGCRAYINIPKEKRNGKFGDTFKRGILVGYRQGIRNWRVLTEGTWVEYSHDVVFDDSCFPGISPSSSANTRDFIPFDDEEDTVEQPASSNTQLSISGSSPSPELLQRLRDASHPTFYSPPSPFLPFPGTVPEKVPSLNLTDQGEGVQQQSVSSDAVVDIPSADLPAKEHPAQSVVSPSAQPKPSWSWVPADQPAPKTISSDINPSNIVTSKRRAQYANQLLTDQPYFEPIFAMAVTPSTSPSVPKTYRSAMSSPEAAEWSSAIKLELDAMVQLGVWTVVPIPSNHHLLGTIWVFRKKYDANGNLMKFKARLCAQGSAQQEGIDFNETYAPTGRSSALKTALTVGINAGMDIHQMDVCNAFLNGKLDEEIYLCCPSGFDTPDGFCLKLNKSIYGLKQAPRVWYTELTTFFSAINFVASPADPCLFISKEPGWECLVHVYVDDMAIISHDVARFKKLVSDRFLMDNLGPANSLLGMKITRHDKFLTLSQERYVSKILDEYNLSACRTVPTPMIPNTRLEPASEAELAEFAALNISYRRAIGSLNYLSVSTCPDIAFAVSQLSQHLERPGIVHWRAFLHLLRYLSGTKDYSIRVGGGDGIFRIYTDADWANCSETRRSYSGYLVTWGDSILAWKAKKQATVSTSTTEAEYRALYDGVQEAVWLQSLMSSITGQSIYPIGIFTNNLAALALSKNPLANQRTKHIDVKYHFI</sequence>
<dbReference type="GO" id="GO:0006508">
    <property type="term" value="P:proteolysis"/>
    <property type="evidence" value="ECO:0007669"/>
    <property type="project" value="UniProtKB-KW"/>
</dbReference>
<accession>A0A2N5SCW9</accession>
<protein>
    <recommendedName>
        <fullName evidence="10">Integrase catalytic domain-containing protein</fullName>
    </recommendedName>
</protein>
<name>A0A2N5SCW9_9BASI</name>
<dbReference type="InterPro" id="IPR012337">
    <property type="entry name" value="RNaseH-like_sf"/>
</dbReference>
<feature type="compositionally biased region" description="Polar residues" evidence="9">
    <location>
        <begin position="179"/>
        <end position="201"/>
    </location>
</feature>
<comment type="catalytic activity">
    <reaction evidence="8">
        <text>DNA(n) + a 2'-deoxyribonucleoside 5'-triphosphate = DNA(n+1) + diphosphate</text>
        <dbReference type="Rhea" id="RHEA:22508"/>
        <dbReference type="Rhea" id="RHEA-COMP:17339"/>
        <dbReference type="Rhea" id="RHEA-COMP:17340"/>
        <dbReference type="ChEBI" id="CHEBI:33019"/>
        <dbReference type="ChEBI" id="CHEBI:61560"/>
        <dbReference type="ChEBI" id="CHEBI:173112"/>
        <dbReference type="EC" id="2.7.7.7"/>
    </reaction>
</comment>
<dbReference type="PROSITE" id="PS50994">
    <property type="entry name" value="INTEGRASE"/>
    <property type="match status" value="1"/>
</dbReference>
<feature type="compositionally biased region" description="Basic and acidic residues" evidence="9">
    <location>
        <begin position="224"/>
        <end position="234"/>
    </location>
</feature>
<evidence type="ECO:0000256" key="6">
    <source>
        <dbReference type="ARBA" id="ARBA00022884"/>
    </source>
</evidence>
<evidence type="ECO:0000256" key="5">
    <source>
        <dbReference type="ARBA" id="ARBA00022801"/>
    </source>
</evidence>
<evidence type="ECO:0000256" key="7">
    <source>
        <dbReference type="ARBA" id="ARBA00048173"/>
    </source>
</evidence>
<dbReference type="Proteomes" id="UP000235392">
    <property type="component" value="Unassembled WGS sequence"/>
</dbReference>
<dbReference type="Pfam" id="PF14223">
    <property type="entry name" value="Retrotran_gag_2"/>
    <property type="match status" value="1"/>
</dbReference>
<evidence type="ECO:0000256" key="8">
    <source>
        <dbReference type="ARBA" id="ARBA00049244"/>
    </source>
</evidence>
<keyword evidence="3" id="KW-0479">Metal-binding</keyword>
<proteinExistence type="predicted"/>
<dbReference type="GO" id="GO:0003723">
    <property type="term" value="F:RNA binding"/>
    <property type="evidence" value="ECO:0007669"/>
    <property type="project" value="UniProtKB-KW"/>
</dbReference>
<feature type="domain" description="Integrase catalytic" evidence="10">
    <location>
        <begin position="433"/>
        <end position="604"/>
    </location>
</feature>
<feature type="region of interest" description="Disordered" evidence="9">
    <location>
        <begin position="179"/>
        <end position="209"/>
    </location>
</feature>
<dbReference type="GO" id="GO:0003887">
    <property type="term" value="F:DNA-directed DNA polymerase activity"/>
    <property type="evidence" value="ECO:0007669"/>
    <property type="project" value="UniProtKB-EC"/>
</dbReference>
<dbReference type="InterPro" id="IPR057670">
    <property type="entry name" value="SH3_retrovirus"/>
</dbReference>
<gene>
    <name evidence="11" type="ORF">PCASD_23884</name>
</gene>
<dbReference type="GO" id="GO:0004190">
    <property type="term" value="F:aspartic-type endopeptidase activity"/>
    <property type="evidence" value="ECO:0007669"/>
    <property type="project" value="UniProtKB-KW"/>
</dbReference>
<keyword evidence="6" id="KW-0694">RNA-binding</keyword>
<reference evidence="11 12" key="1">
    <citation type="submission" date="2017-11" db="EMBL/GenBank/DDBJ databases">
        <title>De novo assembly and phasing of dikaryotic genomes from two isolates of Puccinia coronata f. sp. avenae, the causal agent of oat crown rust.</title>
        <authorList>
            <person name="Miller M.E."/>
            <person name="Zhang Y."/>
            <person name="Omidvar V."/>
            <person name="Sperschneider J."/>
            <person name="Schwessinger B."/>
            <person name="Raley C."/>
            <person name="Palmer J.M."/>
            <person name="Garnica D."/>
            <person name="Upadhyaya N."/>
            <person name="Rathjen J."/>
            <person name="Taylor J.M."/>
            <person name="Park R.F."/>
            <person name="Dodds P.N."/>
            <person name="Hirsch C.D."/>
            <person name="Kianian S.F."/>
            <person name="Figueroa M."/>
        </authorList>
    </citation>
    <scope>NUCLEOTIDE SEQUENCE [LARGE SCALE GENOMIC DNA]</scope>
    <source>
        <strain evidence="11">12SD80</strain>
    </source>
</reference>
<feature type="region of interest" description="Disordered" evidence="9">
    <location>
        <begin position="778"/>
        <end position="817"/>
    </location>
</feature>
<dbReference type="Gene3D" id="3.30.420.10">
    <property type="entry name" value="Ribonuclease H-like superfamily/Ribonuclease H"/>
    <property type="match status" value="1"/>
</dbReference>
<dbReference type="InterPro" id="IPR001584">
    <property type="entry name" value="Integrase_cat-core"/>
</dbReference>
<dbReference type="CDD" id="cd09272">
    <property type="entry name" value="RNase_HI_RT_Ty1"/>
    <property type="match status" value="1"/>
</dbReference>
<evidence type="ECO:0000256" key="3">
    <source>
        <dbReference type="ARBA" id="ARBA00022723"/>
    </source>
</evidence>
<feature type="compositionally biased region" description="Polar residues" evidence="9">
    <location>
        <begin position="785"/>
        <end position="795"/>
    </location>
</feature>
<evidence type="ECO:0000259" key="10">
    <source>
        <dbReference type="PROSITE" id="PS50994"/>
    </source>
</evidence>
<dbReference type="GO" id="GO:0032196">
    <property type="term" value="P:transposition"/>
    <property type="evidence" value="ECO:0007669"/>
    <property type="project" value="UniProtKB-KW"/>
</dbReference>
<comment type="catalytic activity">
    <reaction evidence="7">
        <text>DNA(n) + a 2'-deoxyribonucleoside 5'-triphosphate = DNA(n+1) + diphosphate</text>
        <dbReference type="Rhea" id="RHEA:22508"/>
        <dbReference type="Rhea" id="RHEA-COMP:17339"/>
        <dbReference type="Rhea" id="RHEA-COMP:17340"/>
        <dbReference type="ChEBI" id="CHEBI:33019"/>
        <dbReference type="ChEBI" id="CHEBI:61560"/>
        <dbReference type="ChEBI" id="CHEBI:173112"/>
        <dbReference type="EC" id="2.7.7.49"/>
    </reaction>
</comment>
<feature type="region of interest" description="Disordered" evidence="9">
    <location>
        <begin position="224"/>
        <end position="257"/>
    </location>
</feature>
<evidence type="ECO:0000313" key="11">
    <source>
        <dbReference type="EMBL" id="PLW11025.1"/>
    </source>
</evidence>
<keyword evidence="5" id="KW-0378">Hydrolase</keyword>
<feature type="compositionally biased region" description="Polar residues" evidence="9">
    <location>
        <begin position="697"/>
        <end position="713"/>
    </location>
</feature>
<comment type="caution">
    <text evidence="11">The sequence shown here is derived from an EMBL/GenBank/DDBJ whole genome shotgun (WGS) entry which is preliminary data.</text>
</comment>
<organism evidence="11 12">
    <name type="scientific">Puccinia coronata f. sp. avenae</name>
    <dbReference type="NCBI Taxonomy" id="200324"/>
    <lineage>
        <taxon>Eukaryota</taxon>
        <taxon>Fungi</taxon>
        <taxon>Dikarya</taxon>
        <taxon>Basidiomycota</taxon>
        <taxon>Pucciniomycotina</taxon>
        <taxon>Pucciniomycetes</taxon>
        <taxon>Pucciniales</taxon>
        <taxon>Pucciniaceae</taxon>
        <taxon>Puccinia</taxon>
    </lineage>
</organism>
<dbReference type="Pfam" id="PF25597">
    <property type="entry name" value="SH3_retrovirus"/>
    <property type="match status" value="1"/>
</dbReference>
<evidence type="ECO:0000256" key="9">
    <source>
        <dbReference type="SAM" id="MobiDB-lite"/>
    </source>
</evidence>
<dbReference type="InterPro" id="IPR043502">
    <property type="entry name" value="DNA/RNA_pol_sf"/>
</dbReference>
<dbReference type="SUPFAM" id="SSF56672">
    <property type="entry name" value="DNA/RNA polymerases"/>
    <property type="match status" value="1"/>
</dbReference>
<dbReference type="PANTHER" id="PTHR42648">
    <property type="entry name" value="TRANSPOSASE, PUTATIVE-RELATED"/>
    <property type="match status" value="1"/>
</dbReference>
<dbReference type="GO" id="GO:0003964">
    <property type="term" value="F:RNA-directed DNA polymerase activity"/>
    <property type="evidence" value="ECO:0007669"/>
    <property type="project" value="UniProtKB-EC"/>
</dbReference>
<feature type="region of interest" description="Disordered" evidence="9">
    <location>
        <begin position="692"/>
        <end position="715"/>
    </location>
</feature>
<dbReference type="Pfam" id="PF22936">
    <property type="entry name" value="Pol_BBD"/>
    <property type="match status" value="1"/>
</dbReference>
<dbReference type="GO" id="GO:0015074">
    <property type="term" value="P:DNA integration"/>
    <property type="evidence" value="ECO:0007669"/>
    <property type="project" value="InterPro"/>
</dbReference>
<dbReference type="GO" id="GO:0005634">
    <property type="term" value="C:nucleus"/>
    <property type="evidence" value="ECO:0007669"/>
    <property type="project" value="UniProtKB-ARBA"/>
</dbReference>
<feature type="region of interest" description="Disordered" evidence="9">
    <location>
        <begin position="728"/>
        <end position="765"/>
    </location>
</feature>
<keyword evidence="2" id="KW-0645">Protease</keyword>
<dbReference type="InterPro" id="IPR036397">
    <property type="entry name" value="RNaseH_sf"/>
</dbReference>
<dbReference type="GO" id="GO:0046872">
    <property type="term" value="F:metal ion binding"/>
    <property type="evidence" value="ECO:0007669"/>
    <property type="project" value="UniProtKB-KW"/>
</dbReference>
<dbReference type="EMBL" id="PGCI01000940">
    <property type="protein sequence ID" value="PLW11025.1"/>
    <property type="molecule type" value="Genomic_DNA"/>
</dbReference>
<evidence type="ECO:0000256" key="1">
    <source>
        <dbReference type="ARBA" id="ARBA00022578"/>
    </source>
</evidence>